<feature type="compositionally biased region" description="Polar residues" evidence="1">
    <location>
        <begin position="323"/>
        <end position="349"/>
    </location>
</feature>
<gene>
    <name evidence="3" type="ORF">SPHA_30718</name>
</gene>
<feature type="region of interest" description="Disordered" evidence="1">
    <location>
        <begin position="50"/>
        <end position="74"/>
    </location>
</feature>
<evidence type="ECO:0000313" key="4">
    <source>
        <dbReference type="Proteomes" id="UP000597762"/>
    </source>
</evidence>
<evidence type="ECO:0000313" key="3">
    <source>
        <dbReference type="EMBL" id="CAE1257346.1"/>
    </source>
</evidence>
<accession>A0A812C9C3</accession>
<organism evidence="3 4">
    <name type="scientific">Acanthosepion pharaonis</name>
    <name type="common">Pharaoh cuttlefish</name>
    <name type="synonym">Sepia pharaonis</name>
    <dbReference type="NCBI Taxonomy" id="158019"/>
    <lineage>
        <taxon>Eukaryota</taxon>
        <taxon>Metazoa</taxon>
        <taxon>Spiralia</taxon>
        <taxon>Lophotrochozoa</taxon>
        <taxon>Mollusca</taxon>
        <taxon>Cephalopoda</taxon>
        <taxon>Coleoidea</taxon>
        <taxon>Decapodiformes</taxon>
        <taxon>Sepiida</taxon>
        <taxon>Sepiina</taxon>
        <taxon>Sepiidae</taxon>
        <taxon>Acanthosepion</taxon>
    </lineage>
</organism>
<feature type="compositionally biased region" description="Pro residues" evidence="1">
    <location>
        <begin position="488"/>
        <end position="500"/>
    </location>
</feature>
<protein>
    <recommendedName>
        <fullName evidence="2">DUF4764 domain-containing protein</fullName>
    </recommendedName>
</protein>
<keyword evidence="4" id="KW-1185">Reference proteome</keyword>
<feature type="region of interest" description="Disordered" evidence="1">
    <location>
        <begin position="323"/>
        <end position="363"/>
    </location>
</feature>
<feature type="region of interest" description="Disordered" evidence="1">
    <location>
        <begin position="90"/>
        <end position="117"/>
    </location>
</feature>
<dbReference type="AlphaFoldDB" id="A0A812C9C3"/>
<evidence type="ECO:0000259" key="2">
    <source>
        <dbReference type="Pfam" id="PF15961"/>
    </source>
</evidence>
<dbReference type="EMBL" id="CAHIKZ030001238">
    <property type="protein sequence ID" value="CAE1257346.1"/>
    <property type="molecule type" value="Genomic_DNA"/>
</dbReference>
<reference evidence="3" key="1">
    <citation type="submission" date="2021-01" db="EMBL/GenBank/DDBJ databases">
        <authorList>
            <person name="Li R."/>
            <person name="Bekaert M."/>
        </authorList>
    </citation>
    <scope>NUCLEOTIDE SEQUENCE</scope>
    <source>
        <strain evidence="3">Farmed</strain>
    </source>
</reference>
<dbReference type="InterPro" id="IPR031885">
    <property type="entry name" value="DUF4764"/>
</dbReference>
<feature type="domain" description="DUF4764" evidence="2">
    <location>
        <begin position="13"/>
        <end position="390"/>
    </location>
</feature>
<sequence>MLSSYCISIRDYAYIGRAGLARHYRLNPDHGQLSAEDEFELRNQVLHQSATNGLNNSGNISEDSNTQDSILGLPSVPKSTTISTSVPVTTLSNNVTNTSPVPSSVSISTNTTTSTTSNNINHVVRGRKLTHLHETPAKRKARLKDLIKQCEDEELMEIVLPRLATVITVWEFLLMKVEKGRPSRPHMADVFKEFETLHKQVQKMCQKYLSLLPEGENHLEGNSSNRLQIQNPIVAQALGLSTGTYEVKEIPVHEDNNTFQYKLLTTEPSTLSGTPCQTAKRTVELVTQEQLVSQPLSKRIRLVSLNTNDLSDLTQFPANSIVTLPGSTNQQQQQSHTRSVVDCTNNQSQLPPPPPPSQRTPLSETHNIRPMVEASNSGCVTRISTKNNSKMVFSSANAAAPTRTIVHFTNNTTARNGAVVQLAGTVGGNGSVTSIAATTTTTTTTKTTTAPLVNGVANATSGTTVMLPIRVVSTAPPSTQQSSAELVPPLPHPPTPPPPSQTPITVLPHVATTTMTLPKVTSSAEALVANVHQSESPKPTLPPSGTNSVDLVDAANPLHQQTPPTVSLPVSVTQSPPSPTQTSVVAAVPMATEPSSPLTELAQIQHSGSSPQIQMQSEMDEVAAEAPAATATSGVGVEHTVMEVPLSMEPTQPITVAVSNASVLDLGHLNSEDNELKARVLGSIDQSQIIFQDSVAGQIVTPDQLVSHSNIFQTADGIIIIQKPDGTTMQFQGEQSISLETVPALLAMDTEGQLEQVTPVQQQQQTTDMGEQ</sequence>
<feature type="compositionally biased region" description="Low complexity" evidence="1">
    <location>
        <begin position="561"/>
        <end position="582"/>
    </location>
</feature>
<dbReference type="Proteomes" id="UP000597762">
    <property type="component" value="Unassembled WGS sequence"/>
</dbReference>
<feature type="region of interest" description="Disordered" evidence="1">
    <location>
        <begin position="476"/>
        <end position="500"/>
    </location>
</feature>
<dbReference type="PANTHER" id="PTHR16116">
    <property type="entry name" value="ZINC FINGER PROTEIN 839"/>
    <property type="match status" value="1"/>
</dbReference>
<feature type="region of interest" description="Disordered" evidence="1">
    <location>
        <begin position="560"/>
        <end position="582"/>
    </location>
</feature>
<proteinExistence type="predicted"/>
<dbReference type="InterPro" id="IPR039946">
    <property type="entry name" value="ZN839"/>
</dbReference>
<dbReference type="PANTHER" id="PTHR16116:SF5">
    <property type="entry name" value="ZINC FINGER PROTEIN 839"/>
    <property type="match status" value="1"/>
</dbReference>
<name>A0A812C9C3_ACAPH</name>
<comment type="caution">
    <text evidence="3">The sequence shown here is derived from an EMBL/GenBank/DDBJ whole genome shotgun (WGS) entry which is preliminary data.</text>
</comment>
<dbReference type="OrthoDB" id="5981545at2759"/>
<dbReference type="Pfam" id="PF15961">
    <property type="entry name" value="DUF4764"/>
    <property type="match status" value="1"/>
</dbReference>
<feature type="compositionally biased region" description="Polar residues" evidence="1">
    <location>
        <begin position="50"/>
        <end position="69"/>
    </location>
</feature>
<evidence type="ECO:0000256" key="1">
    <source>
        <dbReference type="SAM" id="MobiDB-lite"/>
    </source>
</evidence>